<accession>A0A067SMY6</accession>
<gene>
    <name evidence="2" type="ORF">GALMADRAFT_215361</name>
</gene>
<dbReference type="AlphaFoldDB" id="A0A067SMY6"/>
<evidence type="ECO:0000256" key="1">
    <source>
        <dbReference type="SAM" id="SignalP"/>
    </source>
</evidence>
<name>A0A067SMY6_GALM3</name>
<organism evidence="2 3">
    <name type="scientific">Galerina marginata (strain CBS 339.88)</name>
    <dbReference type="NCBI Taxonomy" id="685588"/>
    <lineage>
        <taxon>Eukaryota</taxon>
        <taxon>Fungi</taxon>
        <taxon>Dikarya</taxon>
        <taxon>Basidiomycota</taxon>
        <taxon>Agaricomycotina</taxon>
        <taxon>Agaricomycetes</taxon>
        <taxon>Agaricomycetidae</taxon>
        <taxon>Agaricales</taxon>
        <taxon>Agaricineae</taxon>
        <taxon>Strophariaceae</taxon>
        <taxon>Galerina</taxon>
    </lineage>
</organism>
<protein>
    <submittedName>
        <fullName evidence="2">Uncharacterized protein</fullName>
    </submittedName>
</protein>
<sequence>MLMSKLPLAFVACALHLGAIASPLPLTERTTESGALGGDNARRAPMIEGRTGLVGGSLGSGVSTLLDGVNYGLTGSENGVETGSGLLGGALGSGVGTLLTGAKYGLTGSNLKEGV</sequence>
<evidence type="ECO:0000313" key="3">
    <source>
        <dbReference type="Proteomes" id="UP000027222"/>
    </source>
</evidence>
<reference evidence="3" key="1">
    <citation type="journal article" date="2014" name="Proc. Natl. Acad. Sci. U.S.A.">
        <title>Extensive sampling of basidiomycete genomes demonstrates inadequacy of the white-rot/brown-rot paradigm for wood decay fungi.</title>
        <authorList>
            <person name="Riley R."/>
            <person name="Salamov A.A."/>
            <person name="Brown D.W."/>
            <person name="Nagy L.G."/>
            <person name="Floudas D."/>
            <person name="Held B.W."/>
            <person name="Levasseur A."/>
            <person name="Lombard V."/>
            <person name="Morin E."/>
            <person name="Otillar R."/>
            <person name="Lindquist E.A."/>
            <person name="Sun H."/>
            <person name="LaButti K.M."/>
            <person name="Schmutz J."/>
            <person name="Jabbour D."/>
            <person name="Luo H."/>
            <person name="Baker S.E."/>
            <person name="Pisabarro A.G."/>
            <person name="Walton J.D."/>
            <person name="Blanchette R.A."/>
            <person name="Henrissat B."/>
            <person name="Martin F."/>
            <person name="Cullen D."/>
            <person name="Hibbett D.S."/>
            <person name="Grigoriev I.V."/>
        </authorList>
    </citation>
    <scope>NUCLEOTIDE SEQUENCE [LARGE SCALE GENOMIC DNA]</scope>
    <source>
        <strain evidence="3">CBS 339.88</strain>
    </source>
</reference>
<proteinExistence type="predicted"/>
<dbReference type="Proteomes" id="UP000027222">
    <property type="component" value="Unassembled WGS sequence"/>
</dbReference>
<feature type="chain" id="PRO_5001645937" evidence="1">
    <location>
        <begin position="22"/>
        <end position="115"/>
    </location>
</feature>
<dbReference type="HOGENOM" id="CLU_2109229_0_0_1"/>
<keyword evidence="1" id="KW-0732">Signal</keyword>
<evidence type="ECO:0000313" key="2">
    <source>
        <dbReference type="EMBL" id="KDR69049.1"/>
    </source>
</evidence>
<dbReference type="EMBL" id="KL142404">
    <property type="protein sequence ID" value="KDR69049.1"/>
    <property type="molecule type" value="Genomic_DNA"/>
</dbReference>
<feature type="signal peptide" evidence="1">
    <location>
        <begin position="1"/>
        <end position="21"/>
    </location>
</feature>
<keyword evidence="3" id="KW-1185">Reference proteome</keyword>